<proteinExistence type="predicted"/>
<name>A0A495E8V1_9FLAO</name>
<sequence length="375" mass="42386">MKTYTYLWGLLAFIILGCSKSSPDEQESKKEPNVATSYTVLLDANNSLSATLLNADATFISKSSKESTFNAISTSVIKYDDDKAYSFYKKTSDCDGEIVYYDFLNEEEQLLTIFPDILDCELNVLSIINTNSSFFIAYEITETTSPKKYVIRKVDRNATEFTFLELELSKKPMNMTFSNDRLFVLSLDVGITNENEVIVVDNMNFKVINTQGLGYDVKKIFKDSNGDIIFGYDELHTVLNKETLAVSYTRYGIGTEPKFADTALHDLDSEDKLYYSMPAEDLATSSIPAVYDLKNNLATLYIYENFLTPAQLEVEYEIEKTTAVSYDEQNNILLIGYKKSGNQDLGGILRIKPVPDLEFLDNIDLPGIPYDIIVH</sequence>
<dbReference type="Proteomes" id="UP000269412">
    <property type="component" value="Unassembled WGS sequence"/>
</dbReference>
<evidence type="ECO:0000313" key="2">
    <source>
        <dbReference type="Proteomes" id="UP000269412"/>
    </source>
</evidence>
<organism evidence="1 2">
    <name type="scientific">Maribacter vaceletii</name>
    <dbReference type="NCBI Taxonomy" id="1206816"/>
    <lineage>
        <taxon>Bacteria</taxon>
        <taxon>Pseudomonadati</taxon>
        <taxon>Bacteroidota</taxon>
        <taxon>Flavobacteriia</taxon>
        <taxon>Flavobacteriales</taxon>
        <taxon>Flavobacteriaceae</taxon>
        <taxon>Maribacter</taxon>
    </lineage>
</organism>
<dbReference type="EMBL" id="RBIQ01000008">
    <property type="protein sequence ID" value="RKR13354.1"/>
    <property type="molecule type" value="Genomic_DNA"/>
</dbReference>
<reference evidence="1 2" key="1">
    <citation type="submission" date="2018-10" db="EMBL/GenBank/DDBJ databases">
        <title>Genomic Encyclopedia of Archaeal and Bacterial Type Strains, Phase II (KMG-II): from individual species to whole genera.</title>
        <authorList>
            <person name="Goeker M."/>
        </authorList>
    </citation>
    <scope>NUCLEOTIDE SEQUENCE [LARGE SCALE GENOMIC DNA]</scope>
    <source>
        <strain evidence="1 2">DSM 25230</strain>
    </source>
</reference>
<accession>A0A495E8V1</accession>
<dbReference type="PROSITE" id="PS51257">
    <property type="entry name" value="PROKAR_LIPOPROTEIN"/>
    <property type="match status" value="1"/>
</dbReference>
<dbReference type="AlphaFoldDB" id="A0A495E8V1"/>
<keyword evidence="2" id="KW-1185">Reference proteome</keyword>
<comment type="caution">
    <text evidence="1">The sequence shown here is derived from an EMBL/GenBank/DDBJ whole genome shotgun (WGS) entry which is preliminary data.</text>
</comment>
<dbReference type="RefSeq" id="WP_121067348.1">
    <property type="nucleotide sequence ID" value="NZ_RBIQ01000008.1"/>
</dbReference>
<protein>
    <submittedName>
        <fullName evidence="1">Uncharacterized protein</fullName>
    </submittedName>
</protein>
<dbReference type="OrthoDB" id="1412258at2"/>
<evidence type="ECO:0000313" key="1">
    <source>
        <dbReference type="EMBL" id="RKR13354.1"/>
    </source>
</evidence>
<gene>
    <name evidence="1" type="ORF">CLV91_2071</name>
</gene>